<feature type="transmembrane region" description="Helical" evidence="1">
    <location>
        <begin position="27"/>
        <end position="46"/>
    </location>
</feature>
<dbReference type="RefSeq" id="WP_277833534.1">
    <property type="nucleotide sequence ID" value="NZ_JAAIVF010000004.1"/>
</dbReference>
<keyword evidence="3" id="KW-1185">Reference proteome</keyword>
<keyword evidence="1" id="KW-1133">Transmembrane helix</keyword>
<dbReference type="InterPro" id="IPR021443">
    <property type="entry name" value="DUF3093"/>
</dbReference>
<dbReference type="AlphaFoldDB" id="A0A9X4M3P8"/>
<gene>
    <name evidence="2" type="ORF">NVS88_18680</name>
</gene>
<organism evidence="2 3">
    <name type="scientific">Speluncibacter jeojiensis</name>
    <dbReference type="NCBI Taxonomy" id="2710754"/>
    <lineage>
        <taxon>Bacteria</taxon>
        <taxon>Bacillati</taxon>
        <taxon>Actinomycetota</taxon>
        <taxon>Actinomycetes</taxon>
        <taxon>Mycobacteriales</taxon>
        <taxon>Speluncibacteraceae</taxon>
        <taxon>Speluncibacter</taxon>
    </lineage>
</organism>
<feature type="transmembrane region" description="Helical" evidence="1">
    <location>
        <begin position="53"/>
        <end position="72"/>
    </location>
</feature>
<comment type="caution">
    <text evidence="2">The sequence shown here is derived from an EMBL/GenBank/DDBJ whole genome shotgun (WGS) entry which is preliminary data.</text>
</comment>
<evidence type="ECO:0000313" key="3">
    <source>
        <dbReference type="Proteomes" id="UP001152755"/>
    </source>
</evidence>
<keyword evidence="1" id="KW-0472">Membrane</keyword>
<dbReference type="EMBL" id="JANRHA010000015">
    <property type="protein sequence ID" value="MDG3016586.1"/>
    <property type="molecule type" value="Genomic_DNA"/>
</dbReference>
<reference evidence="2" key="1">
    <citation type="submission" date="2022-08" db="EMBL/GenBank/DDBJ databases">
        <title>Genome analysis of Corynebacteriales strain.</title>
        <authorList>
            <person name="Lee S.D."/>
        </authorList>
    </citation>
    <scope>NUCLEOTIDE SEQUENCE</scope>
    <source>
        <strain evidence="2">D3-21</strain>
    </source>
</reference>
<evidence type="ECO:0000256" key="1">
    <source>
        <dbReference type="SAM" id="Phobius"/>
    </source>
</evidence>
<accession>A0A9X4M3P8</accession>
<dbReference type="Proteomes" id="UP001152755">
    <property type="component" value="Unassembled WGS sequence"/>
</dbReference>
<protein>
    <submittedName>
        <fullName evidence="2">DUF3093 domain-containing protein</fullName>
    </submittedName>
</protein>
<sequence>MSEHAQPAPTADATARTVFSERLWVPIWWWVAGVVVAELLAVEVHMSARSVPWWIPGIVLLPFVAWACLWMGRLRLEVVVDGDGEGEFRIGRAHLPLDVISRTFEVPEEARSAALGRQLDPAAFVQNRSWVKTMVLIILDDPQDPTPYWLVSTRKPAELAAALAPRSQSPQTGTAQP</sequence>
<keyword evidence="1" id="KW-0812">Transmembrane</keyword>
<name>A0A9X4M3P8_9ACTN</name>
<dbReference type="Pfam" id="PF11292">
    <property type="entry name" value="DUF3093"/>
    <property type="match status" value="1"/>
</dbReference>
<evidence type="ECO:0000313" key="2">
    <source>
        <dbReference type="EMBL" id="MDG3016586.1"/>
    </source>
</evidence>
<proteinExistence type="predicted"/>